<feature type="chain" id="PRO_5045888894" description="Secreted protein" evidence="1">
    <location>
        <begin position="20"/>
        <end position="95"/>
    </location>
</feature>
<evidence type="ECO:0000313" key="3">
    <source>
        <dbReference type="Proteomes" id="UP001595976"/>
    </source>
</evidence>
<keyword evidence="1" id="KW-0732">Signal</keyword>
<dbReference type="Proteomes" id="UP001595976">
    <property type="component" value="Unassembled WGS sequence"/>
</dbReference>
<dbReference type="EMBL" id="JBHSLI010000001">
    <property type="protein sequence ID" value="MFC5291624.1"/>
    <property type="molecule type" value="Genomic_DNA"/>
</dbReference>
<organism evidence="2 3">
    <name type="scientific">Bosea minatitlanensis</name>
    <dbReference type="NCBI Taxonomy" id="128782"/>
    <lineage>
        <taxon>Bacteria</taxon>
        <taxon>Pseudomonadati</taxon>
        <taxon>Pseudomonadota</taxon>
        <taxon>Alphaproteobacteria</taxon>
        <taxon>Hyphomicrobiales</taxon>
        <taxon>Boseaceae</taxon>
        <taxon>Bosea</taxon>
    </lineage>
</organism>
<comment type="caution">
    <text evidence="2">The sequence shown here is derived from an EMBL/GenBank/DDBJ whole genome shotgun (WGS) entry which is preliminary data.</text>
</comment>
<feature type="signal peptide" evidence="1">
    <location>
        <begin position="1"/>
        <end position="19"/>
    </location>
</feature>
<evidence type="ECO:0000313" key="2">
    <source>
        <dbReference type="EMBL" id="MFC5291624.1"/>
    </source>
</evidence>
<reference evidence="3" key="1">
    <citation type="journal article" date="2019" name="Int. J. Syst. Evol. Microbiol.">
        <title>The Global Catalogue of Microorganisms (GCM) 10K type strain sequencing project: providing services to taxonomists for standard genome sequencing and annotation.</title>
        <authorList>
            <consortium name="The Broad Institute Genomics Platform"/>
            <consortium name="The Broad Institute Genome Sequencing Center for Infectious Disease"/>
            <person name="Wu L."/>
            <person name="Ma J."/>
        </authorList>
    </citation>
    <scope>NUCLEOTIDE SEQUENCE [LARGE SCALE GENOMIC DNA]</scope>
    <source>
        <strain evidence="3">CGMCC 1.15643</strain>
    </source>
</reference>
<dbReference type="RefSeq" id="WP_158444487.1">
    <property type="nucleotide sequence ID" value="NZ_JAOAOS010000012.1"/>
</dbReference>
<sequence length="95" mass="10353">MKRIAVAFALILGAQGAIAQPRPSTPARSCAASRQDVLAHGAAVLGTGGQTYDRFVRDRSFCQFDEIIEPAWVPSRDTPTCFVGYRCKTGSFWDD</sequence>
<name>A0ABW0EWP4_9HYPH</name>
<proteinExistence type="predicted"/>
<keyword evidence="3" id="KW-1185">Reference proteome</keyword>
<protein>
    <recommendedName>
        <fullName evidence="4">Secreted protein</fullName>
    </recommendedName>
</protein>
<evidence type="ECO:0000256" key="1">
    <source>
        <dbReference type="SAM" id="SignalP"/>
    </source>
</evidence>
<gene>
    <name evidence="2" type="ORF">ACFPK2_01320</name>
</gene>
<evidence type="ECO:0008006" key="4">
    <source>
        <dbReference type="Google" id="ProtNLM"/>
    </source>
</evidence>
<accession>A0ABW0EWP4</accession>